<dbReference type="InterPro" id="IPR004776">
    <property type="entry name" value="Mem_transp_PIN-like"/>
</dbReference>
<reference evidence="8" key="1">
    <citation type="submission" date="2023-07" db="EMBL/GenBank/DDBJ databases">
        <title>A draft genome of Kazachstania heterogenica Y-27499.</title>
        <authorList>
            <person name="Donic C."/>
            <person name="Kralova J.S."/>
            <person name="Fidel L."/>
            <person name="Ben-Dor S."/>
            <person name="Jung S."/>
        </authorList>
    </citation>
    <scope>NUCLEOTIDE SEQUENCE [LARGE SCALE GENOMIC DNA]</scope>
    <source>
        <strain evidence="8">Y27499</strain>
    </source>
</reference>
<feature type="transmembrane region" description="Helical" evidence="6">
    <location>
        <begin position="580"/>
        <end position="599"/>
    </location>
</feature>
<dbReference type="Pfam" id="PF03547">
    <property type="entry name" value="Mem_trans"/>
    <property type="match status" value="1"/>
</dbReference>
<evidence type="ECO:0000256" key="2">
    <source>
        <dbReference type="ARBA" id="ARBA00022692"/>
    </source>
</evidence>
<dbReference type="GO" id="GO:0016020">
    <property type="term" value="C:membrane"/>
    <property type="evidence" value="ECO:0007669"/>
    <property type="project" value="UniProtKB-SubCell"/>
</dbReference>
<sequence length="686" mass="77321">MHITLGQAIWASVKPIIKIYLIIGTGFFLARMNILTAEATRTISDIVLTILLPCLSFNKIVANIEDNDIKNVGIICLSSVLIFATGLFFAWVIRKVMPVPKQWSGGILAGGMFPNISDLPIAYIQTMDQGFIFTPQEGNKGVANVIIFLAMFLICVFNLGGFRLIENDFKYNDEENAVHEDEYSNDDNDDNNNDSNQDDSLNQHSSLSDSISDEKNGNSIESDNSEKENNVLRQRNSNSASDSLQNSESLESSLDDNEMQAIPQPYRRNEKQDATDNNNNGSNRNRLNENDSNNENTSLHDQVSIQNSLLTTESLPASSICTHSSIDSDEYSTTYDVRDNIDRTRSQPIALTSKGPENRRNRNFHHQRFHKQNRNRNIATGYQSYENTINNLDRVVSLRSIESRDLPPQTMQDIIREYSNVDQFGRPRRSSLVSDASSIHSSFSHQSTLERIKSSNLTKMLTSDATVSKKDIEESGSSLPKWLRKFPLVSLIVFFMKNCLRPCSMAVIIALIIAFIPWVKALFVTTPTTPHIRQAPDEQPALSFLMDYTSYVGAASVPFGLLLLGATLGRLKIGTLYPGFWKSACLLVILRQCVMPIFGVLWCDRLVKAGWLNWTDDKMLLFVIAITWNLPTMTTLIYFTASYTPVDTTNPIQMECVSFFLMLQYPLMVVSLPFLVSYFLKVQMKL</sequence>
<feature type="compositionally biased region" description="Acidic residues" evidence="5">
    <location>
        <begin position="183"/>
        <end position="192"/>
    </location>
</feature>
<evidence type="ECO:0000256" key="6">
    <source>
        <dbReference type="SAM" id="Phobius"/>
    </source>
</evidence>
<feature type="transmembrane region" description="Helical" evidence="6">
    <location>
        <begin position="548"/>
        <end position="568"/>
    </location>
</feature>
<feature type="transmembrane region" description="Helical" evidence="6">
    <location>
        <begin position="105"/>
        <end position="125"/>
    </location>
</feature>
<name>A0AAN7WIU7_9SACH</name>
<feature type="region of interest" description="Disordered" evidence="5">
    <location>
        <begin position="344"/>
        <end position="369"/>
    </location>
</feature>
<dbReference type="EMBL" id="JAWIZZ010000038">
    <property type="protein sequence ID" value="KAK5780980.1"/>
    <property type="molecule type" value="Genomic_DNA"/>
</dbReference>
<keyword evidence="2 6" id="KW-0812">Transmembrane</keyword>
<feature type="region of interest" description="Disordered" evidence="5">
    <location>
        <begin position="180"/>
        <end position="302"/>
    </location>
</feature>
<feature type="compositionally biased region" description="Polar residues" evidence="5">
    <location>
        <begin position="231"/>
        <end position="240"/>
    </location>
</feature>
<evidence type="ECO:0000256" key="1">
    <source>
        <dbReference type="ARBA" id="ARBA00004141"/>
    </source>
</evidence>
<feature type="compositionally biased region" description="Low complexity" evidence="5">
    <location>
        <begin position="241"/>
        <end position="252"/>
    </location>
</feature>
<feature type="transmembrane region" description="Helical" evidence="6">
    <location>
        <begin position="145"/>
        <end position="165"/>
    </location>
</feature>
<comment type="caution">
    <text evidence="7">The sequence shown here is derived from an EMBL/GenBank/DDBJ whole genome shotgun (WGS) entry which is preliminary data.</text>
</comment>
<feature type="transmembrane region" description="Helical" evidence="6">
    <location>
        <begin position="659"/>
        <end position="680"/>
    </location>
</feature>
<dbReference type="PANTHER" id="PTHR31274">
    <property type="entry name" value="PROTEIN ECM3"/>
    <property type="match status" value="1"/>
</dbReference>
<feature type="transmembrane region" description="Helical" evidence="6">
    <location>
        <begin position="619"/>
        <end position="639"/>
    </location>
</feature>
<proteinExistence type="predicted"/>
<keyword evidence="4 6" id="KW-0472">Membrane</keyword>
<evidence type="ECO:0000256" key="5">
    <source>
        <dbReference type="SAM" id="MobiDB-lite"/>
    </source>
</evidence>
<accession>A0AAN7WIU7</accession>
<dbReference type="PANTHER" id="PTHR31274:SF3">
    <property type="entry name" value="PROTEIN ECM3"/>
    <property type="match status" value="1"/>
</dbReference>
<keyword evidence="8" id="KW-1185">Reference proteome</keyword>
<dbReference type="AlphaFoldDB" id="A0AAN7WIU7"/>
<feature type="transmembrane region" description="Helical" evidence="6">
    <location>
        <begin position="72"/>
        <end position="93"/>
    </location>
</feature>
<protein>
    <submittedName>
        <fullName evidence="7">Uncharacterized protein</fullName>
    </submittedName>
</protein>
<feature type="transmembrane region" description="Helical" evidence="6">
    <location>
        <begin position="12"/>
        <end position="30"/>
    </location>
</feature>
<gene>
    <name evidence="7" type="ORF">RI543_001367</name>
</gene>
<dbReference type="Proteomes" id="UP001306508">
    <property type="component" value="Unassembled WGS sequence"/>
</dbReference>
<feature type="transmembrane region" description="Helical" evidence="6">
    <location>
        <begin position="499"/>
        <end position="519"/>
    </location>
</feature>
<evidence type="ECO:0000256" key="4">
    <source>
        <dbReference type="ARBA" id="ARBA00023136"/>
    </source>
</evidence>
<organism evidence="7 8">
    <name type="scientific">Arxiozyma heterogenica</name>
    <dbReference type="NCBI Taxonomy" id="278026"/>
    <lineage>
        <taxon>Eukaryota</taxon>
        <taxon>Fungi</taxon>
        <taxon>Dikarya</taxon>
        <taxon>Ascomycota</taxon>
        <taxon>Saccharomycotina</taxon>
        <taxon>Saccharomycetes</taxon>
        <taxon>Saccharomycetales</taxon>
        <taxon>Saccharomycetaceae</taxon>
        <taxon>Arxiozyma</taxon>
    </lineage>
</organism>
<dbReference type="InterPro" id="IPR040254">
    <property type="entry name" value="Ecm3-like"/>
</dbReference>
<comment type="subcellular location">
    <subcellularLocation>
        <location evidence="1">Membrane</location>
        <topology evidence="1">Multi-pass membrane protein</topology>
    </subcellularLocation>
</comment>
<evidence type="ECO:0000313" key="8">
    <source>
        <dbReference type="Proteomes" id="UP001306508"/>
    </source>
</evidence>
<dbReference type="GO" id="GO:0055085">
    <property type="term" value="P:transmembrane transport"/>
    <property type="evidence" value="ECO:0007669"/>
    <property type="project" value="InterPro"/>
</dbReference>
<feature type="compositionally biased region" description="Low complexity" evidence="5">
    <location>
        <begin position="193"/>
        <end position="206"/>
    </location>
</feature>
<evidence type="ECO:0000313" key="7">
    <source>
        <dbReference type="EMBL" id="KAK5780980.1"/>
    </source>
</evidence>
<keyword evidence="3 6" id="KW-1133">Transmembrane helix</keyword>
<feature type="compositionally biased region" description="Low complexity" evidence="5">
    <location>
        <begin position="277"/>
        <end position="296"/>
    </location>
</feature>
<evidence type="ECO:0000256" key="3">
    <source>
        <dbReference type="ARBA" id="ARBA00022989"/>
    </source>
</evidence>